<dbReference type="EMBL" id="LCFP01000005">
    <property type="protein sequence ID" value="KKS97833.1"/>
    <property type="molecule type" value="Genomic_DNA"/>
</dbReference>
<sequence>MRPAVRVDERKGEVALKNAKPGFESARHAQAEEINRTSEHHIPGTMPDVDVLMTR</sequence>
<reference evidence="1 2" key="1">
    <citation type="journal article" date="2015" name="Nature">
        <title>rRNA introns, odd ribosomes, and small enigmatic genomes across a large radiation of phyla.</title>
        <authorList>
            <person name="Brown C.T."/>
            <person name="Hug L.A."/>
            <person name="Thomas B.C."/>
            <person name="Sharon I."/>
            <person name="Castelle C.J."/>
            <person name="Singh A."/>
            <person name="Wilkins M.J."/>
            <person name="Williams K.H."/>
            <person name="Banfield J.F."/>
        </authorList>
    </citation>
    <scope>NUCLEOTIDE SEQUENCE [LARGE SCALE GENOMIC DNA]</scope>
</reference>
<protein>
    <submittedName>
        <fullName evidence="1">Uncharacterized protein</fullName>
    </submittedName>
</protein>
<organism evidence="1 2">
    <name type="scientific">Candidatus Gottesmanbacteria bacterium GW2011_GWA2_43_14</name>
    <dbReference type="NCBI Taxonomy" id="1618443"/>
    <lineage>
        <taxon>Bacteria</taxon>
        <taxon>Candidatus Gottesmaniibacteriota</taxon>
    </lineage>
</organism>
<accession>A0A0G1GG76</accession>
<comment type="caution">
    <text evidence="1">The sequence shown here is derived from an EMBL/GenBank/DDBJ whole genome shotgun (WGS) entry which is preliminary data.</text>
</comment>
<evidence type="ECO:0000313" key="2">
    <source>
        <dbReference type="Proteomes" id="UP000034894"/>
    </source>
</evidence>
<proteinExistence type="predicted"/>
<dbReference type="Proteomes" id="UP000034894">
    <property type="component" value="Unassembled WGS sequence"/>
</dbReference>
<gene>
    <name evidence="1" type="ORF">UV73_C0005G0110</name>
</gene>
<name>A0A0G1GG76_9BACT</name>
<dbReference type="AlphaFoldDB" id="A0A0G1GG76"/>
<evidence type="ECO:0000313" key="1">
    <source>
        <dbReference type="EMBL" id="KKS97833.1"/>
    </source>
</evidence>